<dbReference type="SMART" id="SM01388">
    <property type="entry name" value="Mob1_phocein"/>
    <property type="match status" value="1"/>
</dbReference>
<feature type="compositionally biased region" description="Low complexity" evidence="2">
    <location>
        <begin position="638"/>
        <end position="650"/>
    </location>
</feature>
<feature type="binding site" evidence="1">
    <location>
        <position position="160"/>
    </location>
    <ligand>
        <name>Zn(2+)</name>
        <dbReference type="ChEBI" id="CHEBI:29105"/>
    </ligand>
</feature>
<keyword evidence="1" id="KW-0479">Metal-binding</keyword>
<proteinExistence type="predicted"/>
<dbReference type="EMBL" id="KN847009">
    <property type="protein sequence ID" value="KIW86864.1"/>
    <property type="molecule type" value="Genomic_DNA"/>
</dbReference>
<feature type="binding site" evidence="1">
    <location>
        <position position="165"/>
    </location>
    <ligand>
        <name>Zn(2+)</name>
        <dbReference type="ChEBI" id="CHEBI:29105"/>
    </ligand>
</feature>
<name>A0A0D2HR27_CLAB1</name>
<feature type="binding site" evidence="1">
    <location>
        <position position="247"/>
    </location>
    <ligand>
        <name>Zn(2+)</name>
        <dbReference type="ChEBI" id="CHEBI:29105"/>
    </ligand>
</feature>
<feature type="region of interest" description="Disordered" evidence="2">
    <location>
        <begin position="430"/>
        <end position="450"/>
    </location>
</feature>
<dbReference type="OrthoDB" id="10262609at2759"/>
<feature type="compositionally biased region" description="Low complexity" evidence="2">
    <location>
        <begin position="310"/>
        <end position="340"/>
    </location>
</feature>
<feature type="compositionally biased region" description="Basic and acidic residues" evidence="2">
    <location>
        <begin position="615"/>
        <end position="629"/>
    </location>
</feature>
<dbReference type="VEuPathDB" id="FungiDB:Z519_12485"/>
<feature type="region of interest" description="Disordered" evidence="2">
    <location>
        <begin position="1"/>
        <end position="40"/>
    </location>
</feature>
<dbReference type="PANTHER" id="PTHR22599">
    <property type="entry name" value="MPS ONE BINDER KINASE ACTIVATOR-LIKE MOB"/>
    <property type="match status" value="1"/>
</dbReference>
<evidence type="ECO:0008006" key="5">
    <source>
        <dbReference type="Google" id="ProtNLM"/>
    </source>
</evidence>
<gene>
    <name evidence="3" type="ORF">Z519_12485</name>
</gene>
<dbReference type="InterPro" id="IPR005301">
    <property type="entry name" value="MOB_kinase_act_fam"/>
</dbReference>
<keyword evidence="1" id="KW-0862">Zinc</keyword>
<dbReference type="Proteomes" id="UP000053789">
    <property type="component" value="Unassembled WGS sequence"/>
</dbReference>
<accession>A0A0D2HR27</accession>
<evidence type="ECO:0000313" key="3">
    <source>
        <dbReference type="EMBL" id="KIW86864.1"/>
    </source>
</evidence>
<evidence type="ECO:0000256" key="1">
    <source>
        <dbReference type="PIRSR" id="PIRSR605301-1"/>
    </source>
</evidence>
<feature type="region of interest" description="Disordered" evidence="2">
    <location>
        <begin position="564"/>
        <end position="667"/>
    </location>
</feature>
<sequence>MTAVTPSRSGVSPSSSPRLPSPPPIPEVQFGPKSPGVDLSKELSLEATSKPDEGAARRIRPGTKAADMALGPPLVPLSQLDSPFQLQEHLKSLYAHLTHTPESTHTIPITKESALQLATPPQINDNEFVDRNLWLYELCRFLTQKANIVSIFLMNDNPPCSSQTCPEMRASEWQYLCAVHEPPKSCCAIDYCNHTLDWAANVLTSPKHFPSRLALGSEAGNVIQSMRQLTNIFRRVYRIFAHAWFQHRDVFWSVEATYGLYMLFKVVCDEYHLIPEDSYTIPTEAEGVHEATTDREGGLRPQILHKDNASSSMLDESSSGSSSVDTTTPTAPTTVSTGATTRRHKHTPSTGSHVATIAEGQEEEEERPKSCIAATKNLPQPPQLQEIPKAITMPGGDGASLDRDDRGKDRNNDASPERLLTRLDITSTVLKYEPRAPEDPTPTGTAEDIDPLSVHMNSQNLESPSTTLDGDVGPRTINSVAYVNEKDGSMRVETPIEQTTRPFDDEEGGQKITSPSGGSIRTGGSDVLKAILGHIHDLDDDYSIDSVRHGQAGDSGAAVQAREVNAMGDSENSDDKSVQDNEDMSPIRTEPPSLIGPEDEAPKGDEGGDEAETENGEHGPRRDGVKISVEETTDDLEPNAQQAEDNQAEQGETEGSKDGFGGFVLES</sequence>
<evidence type="ECO:0000256" key="2">
    <source>
        <dbReference type="SAM" id="MobiDB-lite"/>
    </source>
</evidence>
<feature type="region of interest" description="Disordered" evidence="2">
    <location>
        <begin position="500"/>
        <end position="523"/>
    </location>
</feature>
<dbReference type="RefSeq" id="XP_016613533.1">
    <property type="nucleotide sequence ID" value="XM_016770191.1"/>
</dbReference>
<feature type="binding site" evidence="1">
    <location>
        <position position="242"/>
    </location>
    <ligand>
        <name>Zn(2+)</name>
        <dbReference type="ChEBI" id="CHEBI:29105"/>
    </ligand>
</feature>
<dbReference type="SUPFAM" id="SSF101152">
    <property type="entry name" value="Mob1/phocein"/>
    <property type="match status" value="1"/>
</dbReference>
<dbReference type="InterPro" id="IPR036703">
    <property type="entry name" value="MOB_kinase_act_sf"/>
</dbReference>
<feature type="compositionally biased region" description="Basic and acidic residues" evidence="2">
    <location>
        <begin position="400"/>
        <end position="418"/>
    </location>
</feature>
<organism evidence="3 4">
    <name type="scientific">Cladophialophora bantiana (strain ATCC 10958 / CBS 173.52 / CDC B-1940 / NIH 8579)</name>
    <name type="common">Xylohypha bantiana</name>
    <dbReference type="NCBI Taxonomy" id="1442370"/>
    <lineage>
        <taxon>Eukaryota</taxon>
        <taxon>Fungi</taxon>
        <taxon>Dikarya</taxon>
        <taxon>Ascomycota</taxon>
        <taxon>Pezizomycotina</taxon>
        <taxon>Eurotiomycetes</taxon>
        <taxon>Chaetothyriomycetidae</taxon>
        <taxon>Chaetothyriales</taxon>
        <taxon>Herpotrichiellaceae</taxon>
        <taxon>Cladophialophora</taxon>
    </lineage>
</organism>
<dbReference type="HOGENOM" id="CLU_027210_0_1_1"/>
<dbReference type="Gene3D" id="1.20.140.30">
    <property type="entry name" value="MOB kinase activator"/>
    <property type="match status" value="1"/>
</dbReference>
<feature type="compositionally biased region" description="Low complexity" evidence="2">
    <location>
        <begin position="1"/>
        <end position="18"/>
    </location>
</feature>
<protein>
    <recommendedName>
        <fullName evidence="5">Mob1/phocein</fullName>
    </recommendedName>
</protein>
<feature type="compositionally biased region" description="Gly residues" evidence="2">
    <location>
        <begin position="658"/>
        <end position="667"/>
    </location>
</feature>
<dbReference type="Pfam" id="PF03637">
    <property type="entry name" value="Mob1_phocein"/>
    <property type="match status" value="1"/>
</dbReference>
<dbReference type="AlphaFoldDB" id="A0A0D2HR27"/>
<dbReference type="GeneID" id="27705413"/>
<reference evidence="3" key="1">
    <citation type="submission" date="2015-01" db="EMBL/GenBank/DDBJ databases">
        <title>The Genome Sequence of Cladophialophora bantiana CBS 173.52.</title>
        <authorList>
            <consortium name="The Broad Institute Genomics Platform"/>
            <person name="Cuomo C."/>
            <person name="de Hoog S."/>
            <person name="Gorbushina A."/>
            <person name="Stielow B."/>
            <person name="Teixiera M."/>
            <person name="Abouelleil A."/>
            <person name="Chapman S.B."/>
            <person name="Priest M."/>
            <person name="Young S.K."/>
            <person name="Wortman J."/>
            <person name="Nusbaum C."/>
            <person name="Birren B."/>
        </authorList>
    </citation>
    <scope>NUCLEOTIDE SEQUENCE [LARGE SCALE GENOMIC DNA]</scope>
    <source>
        <strain evidence="3">CBS 173.52</strain>
    </source>
</reference>
<evidence type="ECO:0000313" key="4">
    <source>
        <dbReference type="Proteomes" id="UP000053789"/>
    </source>
</evidence>
<keyword evidence="4" id="KW-1185">Reference proteome</keyword>
<feature type="region of interest" description="Disordered" evidence="2">
    <location>
        <begin position="307"/>
        <end position="418"/>
    </location>
</feature>